<feature type="compositionally biased region" description="Low complexity" evidence="1">
    <location>
        <begin position="32"/>
        <end position="45"/>
    </location>
</feature>
<sequence length="126" mass="13664">LPLAPPLHLSDEEEDASADETNDDDEGHCSLQLQHCYHPQQQQQKHNNDHSSNRCSHSCHSSASDSDETDIGLQAVARANDSRLLTSLTAAPQPNASADIDTSTPLDDVTLASSFDDDCFLLRTPP</sequence>
<feature type="compositionally biased region" description="Low complexity" evidence="1">
    <location>
        <begin position="53"/>
        <end position="64"/>
    </location>
</feature>
<feature type="non-terminal residue" evidence="2">
    <location>
        <position position="126"/>
    </location>
</feature>
<organism evidence="2">
    <name type="scientific">Bactrocera dorsalis</name>
    <name type="common">Oriental fruit fly</name>
    <name type="synonym">Dacus dorsalis</name>
    <dbReference type="NCBI Taxonomy" id="27457"/>
    <lineage>
        <taxon>Eukaryota</taxon>
        <taxon>Metazoa</taxon>
        <taxon>Ecdysozoa</taxon>
        <taxon>Arthropoda</taxon>
        <taxon>Hexapoda</taxon>
        <taxon>Insecta</taxon>
        <taxon>Pterygota</taxon>
        <taxon>Neoptera</taxon>
        <taxon>Endopterygota</taxon>
        <taxon>Diptera</taxon>
        <taxon>Brachycera</taxon>
        <taxon>Muscomorpha</taxon>
        <taxon>Tephritoidea</taxon>
        <taxon>Tephritidae</taxon>
        <taxon>Bactrocera</taxon>
        <taxon>Bactrocera</taxon>
    </lineage>
</organism>
<feature type="compositionally biased region" description="Acidic residues" evidence="1">
    <location>
        <begin position="11"/>
        <end position="26"/>
    </location>
</feature>
<name>A0A034WWC2_BACDO</name>
<dbReference type="OrthoDB" id="10252832at2759"/>
<feature type="non-terminal residue" evidence="2">
    <location>
        <position position="1"/>
    </location>
</feature>
<evidence type="ECO:0000256" key="1">
    <source>
        <dbReference type="SAM" id="MobiDB-lite"/>
    </source>
</evidence>
<accession>A0A034WWC2</accession>
<dbReference type="AlphaFoldDB" id="A0A034WWC2"/>
<feature type="region of interest" description="Disordered" evidence="1">
    <location>
        <begin position="1"/>
        <end position="73"/>
    </location>
</feature>
<proteinExistence type="predicted"/>
<reference evidence="2" key="1">
    <citation type="journal article" date="2014" name="BMC Genomics">
        <title>Characterizing the developmental transcriptome of the oriental fruit fly, Bactrocera dorsalis (Diptera: Tephritidae) through comparative genomic analysis with Drosophila melanogaster utilizing modENCODE datasets.</title>
        <authorList>
            <person name="Geib S.M."/>
            <person name="Calla B."/>
            <person name="Hall B."/>
            <person name="Hou S."/>
            <person name="Manoukis N.C."/>
        </authorList>
    </citation>
    <scope>NUCLEOTIDE SEQUENCE</scope>
    <source>
        <strain evidence="2">Punador</strain>
    </source>
</reference>
<protein>
    <submittedName>
        <fullName evidence="2">Uncharacterized protein</fullName>
    </submittedName>
</protein>
<dbReference type="EMBL" id="GAKP01000038">
    <property type="protein sequence ID" value="JAC58914.1"/>
    <property type="molecule type" value="Transcribed_RNA"/>
</dbReference>
<evidence type="ECO:0000313" key="2">
    <source>
        <dbReference type="EMBL" id="JAC58914.1"/>
    </source>
</evidence>